<evidence type="ECO:0000313" key="3">
    <source>
        <dbReference type="EMBL" id="NMH89555.1"/>
    </source>
</evidence>
<dbReference type="Pfam" id="PF01476">
    <property type="entry name" value="LysM"/>
    <property type="match status" value="1"/>
</dbReference>
<dbReference type="Proteomes" id="UP000746690">
    <property type="component" value="Unassembled WGS sequence"/>
</dbReference>
<proteinExistence type="predicted"/>
<organism evidence="3 4">
    <name type="scientific">Flavivirga algicola</name>
    <dbReference type="NCBI Taxonomy" id="2729136"/>
    <lineage>
        <taxon>Bacteria</taxon>
        <taxon>Pseudomonadati</taxon>
        <taxon>Bacteroidota</taxon>
        <taxon>Flavobacteriia</taxon>
        <taxon>Flavobacteriales</taxon>
        <taxon>Flavobacteriaceae</taxon>
        <taxon>Flavivirga</taxon>
    </lineage>
</organism>
<dbReference type="SMART" id="SM00257">
    <property type="entry name" value="LysM"/>
    <property type="match status" value="1"/>
</dbReference>
<dbReference type="Gene3D" id="2.70.70.10">
    <property type="entry name" value="Glucose Permease (Domain IIA)"/>
    <property type="match status" value="1"/>
</dbReference>
<feature type="domain" description="LysM" evidence="2">
    <location>
        <begin position="260"/>
        <end position="304"/>
    </location>
</feature>
<protein>
    <submittedName>
        <fullName evidence="3">Peptidoglycan DD-metalloendopeptidase family protein</fullName>
    </submittedName>
</protein>
<dbReference type="CDD" id="cd12797">
    <property type="entry name" value="M23_peptidase"/>
    <property type="match status" value="1"/>
</dbReference>
<dbReference type="PANTHER" id="PTHR21666">
    <property type="entry name" value="PEPTIDASE-RELATED"/>
    <property type="match status" value="1"/>
</dbReference>
<name>A0ABX1S2S3_9FLAO</name>
<gene>
    <name evidence="3" type="ORF">HHX25_18760</name>
</gene>
<evidence type="ECO:0000259" key="2">
    <source>
        <dbReference type="PROSITE" id="PS51782"/>
    </source>
</evidence>
<dbReference type="InterPro" id="IPR011055">
    <property type="entry name" value="Dup_hybrid_motif"/>
</dbReference>
<evidence type="ECO:0000313" key="4">
    <source>
        <dbReference type="Proteomes" id="UP000746690"/>
    </source>
</evidence>
<dbReference type="Gene3D" id="3.10.350.10">
    <property type="entry name" value="LysM domain"/>
    <property type="match status" value="1"/>
</dbReference>
<feature type="signal peptide" evidence="1">
    <location>
        <begin position="1"/>
        <end position="18"/>
    </location>
</feature>
<evidence type="ECO:0000256" key="1">
    <source>
        <dbReference type="SAM" id="SignalP"/>
    </source>
</evidence>
<dbReference type="InterPro" id="IPR050570">
    <property type="entry name" value="Cell_wall_metabolism_enzyme"/>
</dbReference>
<sequence length="308" mass="34975">MKFLVSLTFLILSVFSFGQVKPHTIELIDYSDFPFAKTKINVENPSSDQTNINIDLLSLTKKHWDTTTYNPYKNAKINFPVEIKFDDSTYTSPISFKKVVTSRYGWRRGRPHRGIDLDLVTGDSVVSMFDGVVRFAHYSRGHGKTVIVRHPNGLETVYAHLSKYAVKANDIVEKGELLGYGGRSGNARGSHLHLVINYKGVSINPEYLFDFSEQNAIRSKNIWVTKNWVQPGLHNSKRQTKLTVLKTKEEAIASLEKQKKVYIVKRGDTLSGISSRNNVSIASICKSNYIRRTTPIRVGQKLILEYVF</sequence>
<keyword evidence="1" id="KW-0732">Signal</keyword>
<dbReference type="PANTHER" id="PTHR21666:SF270">
    <property type="entry name" value="MUREIN HYDROLASE ACTIVATOR ENVC"/>
    <property type="match status" value="1"/>
</dbReference>
<dbReference type="EMBL" id="JABBHF010000013">
    <property type="protein sequence ID" value="NMH89555.1"/>
    <property type="molecule type" value="Genomic_DNA"/>
</dbReference>
<feature type="chain" id="PRO_5047111603" evidence="1">
    <location>
        <begin position="19"/>
        <end position="308"/>
    </location>
</feature>
<reference evidence="3 4" key="1">
    <citation type="submission" date="2020-04" db="EMBL/GenBank/DDBJ databases">
        <title>A Flavivirga sp. nov.</title>
        <authorList>
            <person name="Sun X."/>
        </authorList>
    </citation>
    <scope>NUCLEOTIDE SEQUENCE [LARGE SCALE GENOMIC DNA]</scope>
    <source>
        <strain evidence="3 4">Y03</strain>
    </source>
</reference>
<dbReference type="SUPFAM" id="SSF51261">
    <property type="entry name" value="Duplicated hybrid motif"/>
    <property type="match status" value="1"/>
</dbReference>
<dbReference type="SUPFAM" id="SSF54106">
    <property type="entry name" value="LysM domain"/>
    <property type="match status" value="1"/>
</dbReference>
<dbReference type="InterPro" id="IPR016047">
    <property type="entry name" value="M23ase_b-sheet_dom"/>
</dbReference>
<dbReference type="InterPro" id="IPR018392">
    <property type="entry name" value="LysM"/>
</dbReference>
<dbReference type="CDD" id="cd00118">
    <property type="entry name" value="LysM"/>
    <property type="match status" value="1"/>
</dbReference>
<dbReference type="RefSeq" id="WP_169676636.1">
    <property type="nucleotide sequence ID" value="NZ_JABBHF010000013.1"/>
</dbReference>
<dbReference type="InterPro" id="IPR036779">
    <property type="entry name" value="LysM_dom_sf"/>
</dbReference>
<comment type="caution">
    <text evidence="3">The sequence shown here is derived from an EMBL/GenBank/DDBJ whole genome shotgun (WGS) entry which is preliminary data.</text>
</comment>
<keyword evidence="4" id="KW-1185">Reference proteome</keyword>
<accession>A0ABX1S2S3</accession>
<dbReference type="PROSITE" id="PS51782">
    <property type="entry name" value="LYSM"/>
    <property type="match status" value="1"/>
</dbReference>
<dbReference type="Pfam" id="PF01551">
    <property type="entry name" value="Peptidase_M23"/>
    <property type="match status" value="1"/>
</dbReference>